<organism evidence="2 3">
    <name type="scientific">Salicibibacter cibi</name>
    <dbReference type="NCBI Taxonomy" id="2743001"/>
    <lineage>
        <taxon>Bacteria</taxon>
        <taxon>Bacillati</taxon>
        <taxon>Bacillota</taxon>
        <taxon>Bacilli</taxon>
        <taxon>Bacillales</taxon>
        <taxon>Bacillaceae</taxon>
        <taxon>Salicibibacter</taxon>
    </lineage>
</organism>
<gene>
    <name evidence="2" type="ORF">HUG20_09475</name>
</gene>
<keyword evidence="1" id="KW-0472">Membrane</keyword>
<sequence length="65" mass="7014">MNIGIIALLLVVAALIIGMTLAIGRSPDNNNYSIESSFKVMTIMYTVIVPIILVTAVVVLAFMFI</sequence>
<dbReference type="AlphaFoldDB" id="A0A7T6ZB46"/>
<dbReference type="EMBL" id="CP054706">
    <property type="protein sequence ID" value="QQK80097.1"/>
    <property type="molecule type" value="Genomic_DNA"/>
</dbReference>
<name>A0A7T6ZB46_9BACI</name>
<evidence type="ECO:0000313" key="2">
    <source>
        <dbReference type="EMBL" id="QQK80097.1"/>
    </source>
</evidence>
<dbReference type="KEGG" id="scib:HUG20_09475"/>
<accession>A0A7T6ZB46</accession>
<evidence type="ECO:0008006" key="4">
    <source>
        <dbReference type="Google" id="ProtNLM"/>
    </source>
</evidence>
<reference evidence="2 3" key="1">
    <citation type="submission" date="2020-06" db="EMBL/GenBank/DDBJ databases">
        <title>Genomic analysis of Salicibibacter sp. NKC21-4.</title>
        <authorList>
            <person name="Oh Y.J."/>
        </authorList>
    </citation>
    <scope>NUCLEOTIDE SEQUENCE [LARGE SCALE GENOMIC DNA]</scope>
    <source>
        <strain evidence="2 3">NKC21-4</strain>
    </source>
</reference>
<dbReference type="RefSeq" id="WP_200090271.1">
    <property type="nucleotide sequence ID" value="NZ_CP054706.1"/>
</dbReference>
<dbReference type="Proteomes" id="UP000595349">
    <property type="component" value="Chromosome"/>
</dbReference>
<proteinExistence type="predicted"/>
<keyword evidence="1" id="KW-1133">Transmembrane helix</keyword>
<keyword evidence="3" id="KW-1185">Reference proteome</keyword>
<protein>
    <recommendedName>
        <fullName evidence="4">BshB3 potential contributor to bacillithiol synthesis</fullName>
    </recommendedName>
</protein>
<evidence type="ECO:0000256" key="1">
    <source>
        <dbReference type="SAM" id="Phobius"/>
    </source>
</evidence>
<keyword evidence="1" id="KW-0812">Transmembrane</keyword>
<evidence type="ECO:0000313" key="3">
    <source>
        <dbReference type="Proteomes" id="UP000595349"/>
    </source>
</evidence>
<feature type="transmembrane region" description="Helical" evidence="1">
    <location>
        <begin position="40"/>
        <end position="64"/>
    </location>
</feature>